<evidence type="ECO:0000313" key="2">
    <source>
        <dbReference type="EMBL" id="GCE96596.1"/>
    </source>
</evidence>
<keyword evidence="3" id="KW-1185">Reference proteome</keyword>
<keyword evidence="1" id="KW-0812">Transmembrane</keyword>
<protein>
    <recommendedName>
        <fullName evidence="4">Serine/threonine protein kinase</fullName>
    </recommendedName>
</protein>
<evidence type="ECO:0000256" key="1">
    <source>
        <dbReference type="SAM" id="Phobius"/>
    </source>
</evidence>
<keyword evidence="1" id="KW-1133">Transmembrane helix</keyword>
<organism evidence="2 3">
    <name type="scientific">Limnospira platensis NIES-46</name>
    <dbReference type="NCBI Taxonomy" id="1236695"/>
    <lineage>
        <taxon>Bacteria</taxon>
        <taxon>Bacillati</taxon>
        <taxon>Cyanobacteriota</taxon>
        <taxon>Cyanophyceae</taxon>
        <taxon>Oscillatoriophycideae</taxon>
        <taxon>Oscillatoriales</taxon>
        <taxon>Sirenicapillariaceae</taxon>
        <taxon>Limnospira</taxon>
    </lineage>
</organism>
<proteinExistence type="predicted"/>
<gene>
    <name evidence="2" type="ORF">NIES46_46680</name>
</gene>
<accession>A0A5M3TF51</accession>
<feature type="transmembrane region" description="Helical" evidence="1">
    <location>
        <begin position="14"/>
        <end position="31"/>
    </location>
</feature>
<dbReference type="GeneID" id="301685382"/>
<dbReference type="EMBL" id="BIMW01000202">
    <property type="protein sequence ID" value="GCE96596.1"/>
    <property type="molecule type" value="Genomic_DNA"/>
</dbReference>
<sequence length="171" mass="19720">MKENQQKIDWQDQVIIGSVIAGAFIIAAILIKPQSYIPRSHNNTTSSSALNRTGNTSAPEDTIVRYYQLAPSNRQEAIKLLSDSWRRRAAQRVNDNWWDSIRRVDVYAFQTFAKNNSKAKIKVWLKYHMKNGQTPCESLIFNLIFDQKKSTWLIDSVEPNSVIQNPYCDAR</sequence>
<evidence type="ECO:0000313" key="3">
    <source>
        <dbReference type="Proteomes" id="UP000326169"/>
    </source>
</evidence>
<name>A0A5M3TF51_LIMPL</name>
<dbReference type="Proteomes" id="UP000326169">
    <property type="component" value="Unassembled WGS sequence"/>
</dbReference>
<dbReference type="RefSeq" id="WP_014276486.1">
    <property type="nucleotide sequence ID" value="NZ_BIMW01000202.1"/>
</dbReference>
<keyword evidence="1" id="KW-0472">Membrane</keyword>
<comment type="caution">
    <text evidence="2">The sequence shown here is derived from an EMBL/GenBank/DDBJ whole genome shotgun (WGS) entry which is preliminary data.</text>
</comment>
<reference evidence="2 3" key="1">
    <citation type="journal article" date="2019" name="J Genomics">
        <title>The Draft Genome of a Hydrogen-producing Cyanobacterium, Arthrospira platensis NIES-46.</title>
        <authorList>
            <person name="Suzuki S."/>
            <person name="Yamaguchi H."/>
            <person name="Kawachi M."/>
        </authorList>
    </citation>
    <scope>NUCLEOTIDE SEQUENCE [LARGE SCALE GENOMIC DNA]</scope>
    <source>
        <strain evidence="2 3">NIES-46</strain>
    </source>
</reference>
<evidence type="ECO:0008006" key="4">
    <source>
        <dbReference type="Google" id="ProtNLM"/>
    </source>
</evidence>